<dbReference type="Proteomes" id="UP000179076">
    <property type="component" value="Unassembled WGS sequence"/>
</dbReference>
<accession>A0A1F6V5W7</accession>
<evidence type="ECO:0000313" key="2">
    <source>
        <dbReference type="Proteomes" id="UP000179076"/>
    </source>
</evidence>
<dbReference type="Pfam" id="PF00378">
    <property type="entry name" value="ECH_1"/>
    <property type="match status" value="1"/>
</dbReference>
<dbReference type="GO" id="GO:0006635">
    <property type="term" value="P:fatty acid beta-oxidation"/>
    <property type="evidence" value="ECO:0007669"/>
    <property type="project" value="TreeGrafter"/>
</dbReference>
<protein>
    <recommendedName>
        <fullName evidence="3">Enoyl-CoA hydratase</fullName>
    </recommendedName>
</protein>
<organism evidence="1 2">
    <name type="scientific">Candidatus Muproteobacteria bacterium RBG_16_60_9</name>
    <dbReference type="NCBI Taxonomy" id="1817755"/>
    <lineage>
        <taxon>Bacteria</taxon>
        <taxon>Pseudomonadati</taxon>
        <taxon>Pseudomonadota</taxon>
        <taxon>Candidatus Muproteobacteria</taxon>
    </lineage>
</organism>
<dbReference type="Gene3D" id="1.20.58.1300">
    <property type="match status" value="1"/>
</dbReference>
<gene>
    <name evidence="1" type="ORF">A2W18_05755</name>
</gene>
<dbReference type="GO" id="GO:0003824">
    <property type="term" value="F:catalytic activity"/>
    <property type="evidence" value="ECO:0007669"/>
    <property type="project" value="UniProtKB-ARBA"/>
</dbReference>
<dbReference type="InterPro" id="IPR001753">
    <property type="entry name" value="Enoyl-CoA_hydra/iso"/>
</dbReference>
<dbReference type="InterPro" id="IPR029045">
    <property type="entry name" value="ClpP/crotonase-like_dom_sf"/>
</dbReference>
<dbReference type="SUPFAM" id="SSF52096">
    <property type="entry name" value="ClpP/crotonase"/>
    <property type="match status" value="1"/>
</dbReference>
<dbReference type="PANTHER" id="PTHR11941:SF54">
    <property type="entry name" value="ENOYL-COA HYDRATASE, MITOCHONDRIAL"/>
    <property type="match status" value="1"/>
</dbReference>
<name>A0A1F6V5W7_9PROT</name>
<dbReference type="Gene3D" id="3.90.226.10">
    <property type="entry name" value="2-enoyl-CoA Hydratase, Chain A, domain 1"/>
    <property type="match status" value="1"/>
</dbReference>
<evidence type="ECO:0000313" key="1">
    <source>
        <dbReference type="EMBL" id="OGI64834.1"/>
    </source>
</evidence>
<dbReference type="EMBL" id="MFSP01000118">
    <property type="protein sequence ID" value="OGI64834.1"/>
    <property type="molecule type" value="Genomic_DNA"/>
</dbReference>
<dbReference type="CDD" id="cd06558">
    <property type="entry name" value="crotonase-like"/>
    <property type="match status" value="1"/>
</dbReference>
<evidence type="ECO:0008006" key="3">
    <source>
        <dbReference type="Google" id="ProtNLM"/>
    </source>
</evidence>
<dbReference type="AlphaFoldDB" id="A0A1F6V5W7"/>
<dbReference type="PANTHER" id="PTHR11941">
    <property type="entry name" value="ENOYL-COA HYDRATASE-RELATED"/>
    <property type="match status" value="1"/>
</dbReference>
<sequence>MNATVANEQHRHLLVSAGVDASTVTQWLGDVARIDVGFAGDSRQLDARAQAVAKLIRRGWTMLDPLPLRSQRSREQKAGGESIVSIATNLCRGFVRAWREPIYAALTQDFTRHVRVDDLVYQAAERWPGLAPTRAEVAKEMERVQADKDGLEIFQGCLIGQLLTSQKIGLHMINSMLRPTSEALAKIEEFKRRGTIDLGAARVEARGETGYVYVKHPQYLNAEDQETLIPQEIAVDLVLLHPELKMGVLRGDVVDHPRYRGRRVFNAGLNLTKVYYGKLPYLFYIVRDLGLVNKFFRGLARADFDPEQPEDTLEKPWLAAVEAFAIGGGCQLLLVMDYVIAETGSYFNLPARKEGIIPGCANLRLPRFVGERQARAGIMFDKKFSVDSPEAAMLVNEIVPPEEMDQAIERIVATAVGSGMVSAGANRKALRVQAEPLDVFRRYMALYAYEQALCHLSDQLIANLEHHWNAKQRRLASL</sequence>
<reference evidence="1 2" key="1">
    <citation type="journal article" date="2016" name="Nat. Commun.">
        <title>Thousands of microbial genomes shed light on interconnected biogeochemical processes in an aquifer system.</title>
        <authorList>
            <person name="Anantharaman K."/>
            <person name="Brown C.T."/>
            <person name="Hug L.A."/>
            <person name="Sharon I."/>
            <person name="Castelle C.J."/>
            <person name="Probst A.J."/>
            <person name="Thomas B.C."/>
            <person name="Singh A."/>
            <person name="Wilkins M.J."/>
            <person name="Karaoz U."/>
            <person name="Brodie E.L."/>
            <person name="Williams K.H."/>
            <person name="Hubbard S.S."/>
            <person name="Banfield J.F."/>
        </authorList>
    </citation>
    <scope>NUCLEOTIDE SEQUENCE [LARGE SCALE GENOMIC DNA]</scope>
</reference>
<proteinExistence type="predicted"/>
<comment type="caution">
    <text evidence="1">The sequence shown here is derived from an EMBL/GenBank/DDBJ whole genome shotgun (WGS) entry which is preliminary data.</text>
</comment>